<feature type="domain" description="Cell-surface Ig-like bacterial" evidence="4">
    <location>
        <begin position="1692"/>
        <end position="1772"/>
    </location>
</feature>
<feature type="domain" description="RapA2 cadherin-like" evidence="3">
    <location>
        <begin position="239"/>
        <end position="319"/>
    </location>
</feature>
<dbReference type="SUPFAM" id="SSF51120">
    <property type="entry name" value="beta-Roll"/>
    <property type="match status" value="1"/>
</dbReference>
<dbReference type="KEGG" id="scyp:JYB88_16510"/>
<feature type="domain" description="Cell-surface Ig-like bacterial" evidence="4">
    <location>
        <begin position="1490"/>
        <end position="1570"/>
    </location>
</feature>
<dbReference type="Pfam" id="PF00353">
    <property type="entry name" value="HemolysinCabind"/>
    <property type="match status" value="1"/>
</dbReference>
<dbReference type="InterPro" id="IPR047777">
    <property type="entry name" value="LapA-like_RM"/>
</dbReference>
<feature type="compositionally biased region" description="Low complexity" evidence="2">
    <location>
        <begin position="88"/>
        <end position="100"/>
    </location>
</feature>
<feature type="domain" description="Cell-surface Ig-like bacterial" evidence="4">
    <location>
        <begin position="1185"/>
        <end position="1265"/>
    </location>
</feature>
<feature type="domain" description="Cell-surface Ig-like bacterial" evidence="4">
    <location>
        <begin position="880"/>
        <end position="960"/>
    </location>
</feature>
<evidence type="ECO:0000313" key="5">
    <source>
        <dbReference type="EMBL" id="QSX29769.1"/>
    </source>
</evidence>
<feature type="domain" description="Cell-surface Ig-like bacterial" evidence="4">
    <location>
        <begin position="678"/>
        <end position="758"/>
    </location>
</feature>
<dbReference type="InterPro" id="IPR040853">
    <property type="entry name" value="RapA2_cadherin-like"/>
</dbReference>
<evidence type="ECO:0000259" key="4">
    <source>
        <dbReference type="Pfam" id="PF18200"/>
    </source>
</evidence>
<feature type="region of interest" description="Disordered" evidence="2">
    <location>
        <begin position="3330"/>
        <end position="3358"/>
    </location>
</feature>
<dbReference type="PROSITE" id="PS00330">
    <property type="entry name" value="HEMOLYSIN_CALCIUM"/>
    <property type="match status" value="2"/>
</dbReference>
<feature type="domain" description="RapA2 cadherin-like" evidence="3">
    <location>
        <begin position="342"/>
        <end position="422"/>
    </location>
</feature>
<dbReference type="NCBIfam" id="NF033682">
    <property type="entry name" value="retention_LapA"/>
    <property type="match status" value="1"/>
</dbReference>
<dbReference type="EMBL" id="CP071504">
    <property type="protein sequence ID" value="QSX29769.1"/>
    <property type="molecule type" value="Genomic_DNA"/>
</dbReference>
<dbReference type="InterPro" id="IPR001343">
    <property type="entry name" value="Hemolysn_Ca-bd"/>
</dbReference>
<feature type="domain" description="Cell-surface Ig-like bacterial" evidence="4">
    <location>
        <begin position="1997"/>
        <end position="2079"/>
    </location>
</feature>
<dbReference type="NCBIfam" id="NF012211">
    <property type="entry name" value="tand_rpt_95"/>
    <property type="match status" value="16"/>
</dbReference>
<dbReference type="Proteomes" id="UP000663281">
    <property type="component" value="Chromosome"/>
</dbReference>
<dbReference type="PANTHER" id="PTHR34677:SF3">
    <property type="entry name" value="BACTERIAL IG-LIKE DOMAIN-CONTAINING PROTEIN"/>
    <property type="match status" value="1"/>
</dbReference>
<gene>
    <name evidence="5" type="ORF">JYB88_16510</name>
</gene>
<keyword evidence="1" id="KW-0106">Calcium</keyword>
<dbReference type="GO" id="GO:0005509">
    <property type="term" value="F:calcium ion binding"/>
    <property type="evidence" value="ECO:0007669"/>
    <property type="project" value="InterPro"/>
</dbReference>
<dbReference type="Gene3D" id="2.60.40.3440">
    <property type="match status" value="1"/>
</dbReference>
<feature type="domain" description="RapA2 cadherin-like" evidence="3">
    <location>
        <begin position="2277"/>
        <end position="2357"/>
    </location>
</feature>
<feature type="domain" description="Cell-surface Ig-like bacterial" evidence="4">
    <location>
        <begin position="779"/>
        <end position="859"/>
    </location>
</feature>
<feature type="domain" description="Cell-surface Ig-like bacterial" evidence="4">
    <location>
        <begin position="1286"/>
        <end position="1368"/>
    </location>
</feature>
<keyword evidence="6" id="KW-1185">Reference proteome</keyword>
<dbReference type="PANTHER" id="PTHR34677">
    <property type="match status" value="1"/>
</dbReference>
<evidence type="ECO:0000256" key="1">
    <source>
        <dbReference type="ARBA" id="ARBA00022837"/>
    </source>
</evidence>
<feature type="domain" description="Cell-surface Ig-like bacterial" evidence="4">
    <location>
        <begin position="1082"/>
        <end position="1164"/>
    </location>
</feature>
<feature type="domain" description="Cell-surface Ig-like bacterial" evidence="4">
    <location>
        <begin position="981"/>
        <end position="1061"/>
    </location>
</feature>
<reference evidence="5 6" key="1">
    <citation type="submission" date="2021-03" db="EMBL/GenBank/DDBJ databases">
        <title>Novel species identification of genus Shewanella.</title>
        <authorList>
            <person name="Liu G."/>
            <person name="Zhang Q."/>
        </authorList>
    </citation>
    <scope>NUCLEOTIDE SEQUENCE [LARGE SCALE GENOMIC DNA]</scope>
    <source>
        <strain evidence="5 6">FJAT-53726</strain>
    </source>
</reference>
<feature type="region of interest" description="Disordered" evidence="2">
    <location>
        <begin position="88"/>
        <end position="110"/>
    </location>
</feature>
<feature type="domain" description="Cell-surface Ig-like bacterial" evidence="4">
    <location>
        <begin position="2100"/>
        <end position="2180"/>
    </location>
</feature>
<dbReference type="Pfam" id="PF17963">
    <property type="entry name" value="Big_9"/>
    <property type="match status" value="2"/>
</dbReference>
<sequence length="3358" mass="345303">MKSLITSQNSQVKSLDGKVYIVSNGLEQELRLGDALPQGSEILLADNANLELQLQDGSSFNSGEFSAPNESVSDAEIQQLQDLIAAGDDPTADLPATAAGGAPGNEGDSGFVSLVRDGAEALAGAGYDTQTILFSAGSAANGGSESFNLVAIANNDIQQIAEDTVATGNVLDNDSDNLGQVEVTSFIIDGVEYGAGTSVTLTSGTFTLNADGSYTFTPAENWNGEVPVISYNTSVGTTATLTLVVTPVDDPSIVQNDTVTVAEDTVASGNVLDNDSDVDDELSVVSFTIAGDETVYSAGDSVELDGGTLVLNADGSYSFTPNDNWNGNVPVVTYTTNTGATATLTIVVTPVDDATNAVNDFNTVAEDTVASGNVLDNDSDVDDELSVVSFTIAGDETVYSAGDSVELDGGTLVLNADGSYSFTPNDNWNGNVPVVTYTTNTGATATLTIVVTPVDDATNAVNDFNTVAEDTVASGNVLDNDSDIDSELSVVSFTIAGDETVYSAGDSVELDGGTLVLNADGSYSFTPNADWNGNVPVVTYTTNTGATATLTIVVTPVDDATNAVNDFNTVAEDTVASGNVLDNDSDIDSELSVVSFTIAGDETVYSAGDSVELDGGTLVLNADGSYSFTPNADWNGNVPVVTYTTNTGATATLTIVVTPVDDATNAVNDFNTVAEDTVASGNVLDNDSDVDDDLTVVSFEVNGNSYSAGDSVELDGGTLVLNADGSYSFTPNADWNGNVPVVTYTTNTGATATLTIVVTPVDDATNAVNDFNTVAEDTVASGNVLDNDSDVDDELSVVSFEVNGNSYSAGDSVELDGGSLVLNADGSYSFTPNADWNGNVPVVTYTTNTGATATLTIVVTPVDDATNAVNDFNTVAEDTVASGNVLDNDSDIDSELSVVSFEVNGNSYSAGDSVELDGGTLVLNADGSYSFTPNADWNGNVPVVTYTTNTGATATLTIVVTPVDDATNAVNDFNTVAEDTVASGNVLDNDSDVDDELSVVSFEVNGNSYSAGDSVELDGGTLVLNADGSYSFTPNADWNGNVPVVTYTTNTGATATLTIVVTPVDDATNAVNDFNTVAEDTVASGNVLDNDSDIDSELSVVSFTIAGDETVYSAGDSVELDGGTLVLNADGSYSFTPNADWNGNVPVVTYTTNTGATATLTIVVTPVDDATNAVNDFNTVAEDTVASGNVLDNDSDVDDELSVVSFEVNGNSYSAGDSVELDGGTLVLNADGSYSFTPNADWNGNVPVVTYTTNTGATATLTIVVTPVDDATNAVNDFNTVAEDTVASGNVLDNDSDIDSELSVVSFTIAGDETVYSAGDSVELDGGTLVLNADGSYSFTPNADWNGNVPVVTYTTNTGATATLTIVVTPVDDATNAVNDFNTVAEDTVASGNVLDNDSDVDDDLTVVSFEVNGNSYSAGDSVELDGGTLVLNADGSYSFTPNADWNGNVPVVTYTTNTGATATLTIVVTPVDDATNAVNDFNTVAEDTVASGNVLDNDSDVDDELSVVSFEVNGNSYSAGDSVELDGGSLVLNADGSYSFTPNADWNGNVPVVTYTTNTGATATLTIVVTPVDDATNAVNDFNTVAEDTVASGNVLDNDSDIDSELSVVSFEVNGNSYSAGDSVELDGGTLVLNADGSYSFTPNADWNGNVPVVTYTTNTGATATLTIVVTPVDDATNAVNDFNTVAEDTVASGNVLDNDSDVDDELSVVSFEVNGNSYSAGDSVELDGGTLVLNADGSYSFTPNADWNGNVPVVTYTTNTGATATLTIVVTPVDDATNAVNDFNTVAEDTVASGNVLDNDSDIDSELSVVSFTIAGDETVYSAGDSVELDGGTLVLNADGSYSFTPNADWNGNVPVVTYTTNTGATATLTIVVTPVDDATNAVNDFNTVAEDTVASGNVLDNDSDVDDELSVVSFEVNGNSYSAGDSVELDGGTLVLNADGSYSFTPNADWNGNVPVVTYTTNTGATATLTIVVTPVDDATNAVNDFNTVAEDTVASGNVLDNDSDIDSELSVVSFTIAGDETVYSAGDSVELDGGTLVLNADGSYSFTPNADWNGNVPVVTYTTNTGATATLTIVVTPVDDATNAVNDLNTVAEDTVASGNVLDNDSDIDSELSVVSFEVNGNSYSAGDSVELDGGTLVLNADGSYSFTPNADWNGNVPVVTYTTNTGATATLTIVVTPVDDATNAVNDFNTVAEDTVASGNVLDNDSDIDSELSVVSFTIAGDETVYSAGDSVELDGGTLVLNADGSYSFTPNADWNGNVPVVTYTTNTGATATLTIVVTPVDDATNAVNDFNTVAEDTVASGNVLDNDSDIDSELSVVSFTIAGDETVYSAGDSVELDGGTLVLNADGSYSFTPNADWNGNVPVVTYTTNTGATATLTIVVTPVDDATNAVNDFNTVAEDTVASGNVLDNDSDIDSELSVVSFTIAGDETVYSAGDSVELDGGTLVLNADGSYSFTPNADWNGNVPVVTYTTNTGATATLTIVVTPVDDATNAVNDFNTVAEDTVASGNVLDNDSDVDDDLTVVSFEVNGNSYSAGDSVELDGGTLVLNADGSYSFTPNADWNGNVPVVTYTTNTGATATLTIVVTPVDDATNAVNDFNTVAEDTVASGNVLDNDSDVDDELSVVSFEVNGNSYSAGDSVELDGGSLVLNADGSYSFTPNADWNGNVPVVTYTTNTGATATLTIVVTPENDEPVALANSYSVDEGDTVSGNIITDDTGAGVDSDPEGDELNITHINGELLNFVNGVATVAISGGTLTINQDGSFSYSHDGSEPVPISFTYTVSDGNGGTDTATVSITVNPVDDIAIANDDSFSVMEDQTSDALDLLGNDIGEGLIIKSINGVLLTGGEQFIAVDHGTIFISAEGEITFTPTANYSGPVTFDYVIEDLDGGEATATVTGTVIPVADIAGQEFGVTLGDVTEILINFDSGYTTYKGTGSHSNDIVKIVYEDGTTITTREGESLSVSNGQGIGVGRGGDFRIDGDDYMNIDLPSYLTDIALTFKNASGQTITFTMHNIDGTTTVQSYTFSGNQNSQETMVLHSEVAFNSFSFELSGSSNGGNGSTLLSMTTSGVTQTAYVYPITASYEFTDLDGSESIQSITLSGFPAGAKIYSAQDASLEIHDNGDGTWTIDSSVFTDNGGVFTFDDWVVQTQSPLENGFSPRLEIVIQDGADTSISIRGGSASSDLIGGDGNDYLDGESGDDMLIGGQGDDTLIGGLGADTFVWQAGDTGTDHIVDFDISQDKLDLSDLLQGEDQYSLEGFLSFTIENGSTTIEIDADKDGQVDQRIVLDGVDLAAEYGVEATNETGIINGLLGDGNGPLIIDTTSDSPGIQSVSSGSSTLDEQSHNFSGHYIP</sequence>
<feature type="domain" description="RapA2 cadherin-like" evidence="3">
    <location>
        <begin position="445"/>
        <end position="525"/>
    </location>
</feature>
<dbReference type="InterPro" id="IPR019960">
    <property type="entry name" value="T1SS_VCA0849"/>
</dbReference>
<evidence type="ECO:0000313" key="6">
    <source>
        <dbReference type="Proteomes" id="UP000663281"/>
    </source>
</evidence>
<name>A0A974XSQ3_9GAMM</name>
<feature type="domain" description="Cell-surface Ig-like bacterial" evidence="4">
    <location>
        <begin position="1793"/>
        <end position="1875"/>
    </location>
</feature>
<dbReference type="Pfam" id="PF17803">
    <property type="entry name" value="Cadherin_4"/>
    <property type="match status" value="7"/>
</dbReference>
<feature type="domain" description="Cell-surface Ig-like bacterial" evidence="4">
    <location>
        <begin position="1896"/>
        <end position="1976"/>
    </location>
</feature>
<feature type="domain" description="Cell-surface Ig-like bacterial" evidence="4">
    <location>
        <begin position="2510"/>
        <end position="2590"/>
    </location>
</feature>
<protein>
    <submittedName>
        <fullName evidence="5">Retention module-containing protein</fullName>
    </submittedName>
</protein>
<dbReference type="PRINTS" id="PR00313">
    <property type="entry name" value="CABNDNGRPT"/>
</dbReference>
<proteinExistence type="predicted"/>
<evidence type="ECO:0000256" key="2">
    <source>
        <dbReference type="SAM" id="MobiDB-lite"/>
    </source>
</evidence>
<dbReference type="NCBIfam" id="TIGR03661">
    <property type="entry name" value="T1SS_VCA0849"/>
    <property type="match status" value="1"/>
</dbReference>
<dbReference type="InterPro" id="IPR018511">
    <property type="entry name" value="Hemolysin-typ_Ca-bd_CS"/>
</dbReference>
<evidence type="ECO:0000259" key="3">
    <source>
        <dbReference type="Pfam" id="PF17803"/>
    </source>
</evidence>
<feature type="domain" description="Cell-surface Ig-like bacterial" evidence="4">
    <location>
        <begin position="1389"/>
        <end position="1469"/>
    </location>
</feature>
<feature type="domain" description="RapA2 cadherin-like" evidence="3">
    <location>
        <begin position="148"/>
        <end position="216"/>
    </location>
</feature>
<feature type="domain" description="Cell-surface Ig-like bacterial" evidence="4">
    <location>
        <begin position="1591"/>
        <end position="1671"/>
    </location>
</feature>
<dbReference type="RefSeq" id="WP_207324824.1">
    <property type="nucleotide sequence ID" value="NZ_CP071504.1"/>
</dbReference>
<feature type="compositionally biased region" description="Low complexity" evidence="2">
    <location>
        <begin position="3330"/>
        <end position="3343"/>
    </location>
</feature>
<organism evidence="5 6">
    <name type="scientific">Shewanella cyperi</name>
    <dbReference type="NCBI Taxonomy" id="2814292"/>
    <lineage>
        <taxon>Bacteria</taxon>
        <taxon>Pseudomonadati</taxon>
        <taxon>Pseudomonadota</taxon>
        <taxon>Gammaproteobacteria</taxon>
        <taxon>Alteromonadales</taxon>
        <taxon>Shewanellaceae</taxon>
        <taxon>Shewanella</taxon>
    </lineage>
</organism>
<dbReference type="Gene3D" id="2.60.40.1200">
    <property type="match status" value="25"/>
</dbReference>
<feature type="domain" description="RapA2 cadherin-like" evidence="3">
    <location>
        <begin position="548"/>
        <end position="628"/>
    </location>
</feature>
<feature type="domain" description="RapA2 cadherin-like" evidence="3">
    <location>
        <begin position="2380"/>
        <end position="2460"/>
    </location>
</feature>
<dbReference type="InterPro" id="IPR011049">
    <property type="entry name" value="Serralysin-like_metalloprot_C"/>
</dbReference>
<dbReference type="Pfam" id="PF18200">
    <property type="entry name" value="Big_11"/>
    <property type="match status" value="17"/>
</dbReference>
<feature type="domain" description="Cell-surface Ig-like bacterial" evidence="4">
    <location>
        <begin position="2611"/>
        <end position="2691"/>
    </location>
</feature>
<dbReference type="InterPro" id="IPR041339">
    <property type="entry name" value="Ig-like_bac"/>
</dbReference>
<accession>A0A974XSQ3</accession>